<gene>
    <name evidence="3" type="ORF">K1I37_05370</name>
</gene>
<dbReference type="InterPro" id="IPR028939">
    <property type="entry name" value="P5C_Rdtase_cat_N"/>
</dbReference>
<keyword evidence="2" id="KW-0521">NADP</keyword>
<dbReference type="InterPro" id="IPR036291">
    <property type="entry name" value="NAD(P)-bd_dom_sf"/>
</dbReference>
<dbReference type="Gene3D" id="3.40.50.720">
    <property type="entry name" value="NAD(P)-binding Rossmann-like Domain"/>
    <property type="match status" value="1"/>
</dbReference>
<organism evidence="3 4">
    <name type="scientific">Alicyclobacillus acidoterrestris (strain ATCC 49025 / DSM 3922 / CIP 106132 / NCIMB 13137 / GD3B)</name>
    <dbReference type="NCBI Taxonomy" id="1356854"/>
    <lineage>
        <taxon>Bacteria</taxon>
        <taxon>Bacillati</taxon>
        <taxon>Bacillota</taxon>
        <taxon>Bacilli</taxon>
        <taxon>Bacillales</taxon>
        <taxon>Alicyclobacillaceae</taxon>
        <taxon>Alicyclobacillus</taxon>
    </lineage>
</organism>
<dbReference type="InterPro" id="IPR008927">
    <property type="entry name" value="6-PGluconate_DH-like_C_sf"/>
</dbReference>
<dbReference type="EMBL" id="CP080467">
    <property type="protein sequence ID" value="UNO49930.1"/>
    <property type="molecule type" value="Genomic_DNA"/>
</dbReference>
<dbReference type="PANTHER" id="PTHR11645">
    <property type="entry name" value="PYRROLINE-5-CARBOXYLATE REDUCTASE"/>
    <property type="match status" value="1"/>
</dbReference>
<dbReference type="Pfam" id="PF03807">
    <property type="entry name" value="F420_oxidored"/>
    <property type="match status" value="1"/>
</dbReference>
<dbReference type="PANTHER" id="PTHR11645:SF51">
    <property type="entry name" value="COME OPERON PROTEIN 4"/>
    <property type="match status" value="1"/>
</dbReference>
<dbReference type="GO" id="GO:0004735">
    <property type="term" value="F:pyrroline-5-carboxylate reductase activity"/>
    <property type="evidence" value="ECO:0007669"/>
    <property type="project" value="InterPro"/>
</dbReference>
<accession>T0BXQ9</accession>
<name>T0BXQ9_ALIAG</name>
<dbReference type="AlphaFoldDB" id="T0BXQ9"/>
<dbReference type="STRING" id="1356854.N007_09235"/>
<dbReference type="GO" id="GO:0055129">
    <property type="term" value="P:L-proline biosynthetic process"/>
    <property type="evidence" value="ECO:0007669"/>
    <property type="project" value="TreeGrafter"/>
</dbReference>
<feature type="binding site" evidence="2">
    <location>
        <begin position="6"/>
        <end position="11"/>
    </location>
    <ligand>
        <name>NADP(+)</name>
        <dbReference type="ChEBI" id="CHEBI:58349"/>
    </ligand>
</feature>
<dbReference type="SUPFAM" id="SSF51735">
    <property type="entry name" value="NAD(P)-binding Rossmann-fold domains"/>
    <property type="match status" value="1"/>
</dbReference>
<evidence type="ECO:0000313" key="3">
    <source>
        <dbReference type="EMBL" id="UNO49930.1"/>
    </source>
</evidence>
<dbReference type="Gene3D" id="1.10.3730.10">
    <property type="entry name" value="ProC C-terminal domain-like"/>
    <property type="match status" value="1"/>
</dbReference>
<dbReference type="Proteomes" id="UP000829401">
    <property type="component" value="Chromosome"/>
</dbReference>
<reference evidence="4" key="1">
    <citation type="journal article" date="2022" name="G3 (Bethesda)">
        <title>Unveiling the complete genome sequence of Alicyclobacillus acidoterrestris DSM 3922T, a taint-producing strain.</title>
        <authorList>
            <person name="Leonardo I.C."/>
            <person name="Barreto Crespo M.T."/>
            <person name="Gaspar F.B."/>
        </authorList>
    </citation>
    <scope>NUCLEOTIDE SEQUENCE [LARGE SCALE GENOMIC DNA]</scope>
    <source>
        <strain evidence="4">DSM 3922</strain>
    </source>
</reference>
<dbReference type="InterPro" id="IPR000304">
    <property type="entry name" value="Pyrroline-COOH_reductase"/>
</dbReference>
<dbReference type="KEGG" id="aaco:K1I37_05370"/>
<proteinExistence type="inferred from homology"/>
<accession>A0A9E7CSN9</accession>
<evidence type="ECO:0000256" key="1">
    <source>
        <dbReference type="ARBA" id="ARBA00005525"/>
    </source>
</evidence>
<comment type="similarity">
    <text evidence="1">Belongs to the pyrroline-5-carboxylate reductase family.</text>
</comment>
<dbReference type="OrthoDB" id="9805754at2"/>
<keyword evidence="4" id="KW-1185">Reference proteome</keyword>
<sequence>MQIGIIGTGQMGGMLARAFAETAPENVYVYNRSRAKAEAVAAGLTNIVVCDDWQTLIEPVDAVFLCTKGKDGLDLVRTMGPKLRREQLLVTTISNIDLDRWRELTPATPVKLIPSLTQTVHRGIILLSYPRDVDGASKSALENRLCTIGNPLIIDEGQVRVCSDLSSCGPAFLVTVCQAWAKAAAQTGALERSTAEMILKEMIVGLAALLDAGISFDDIVSRIRVPGGVTDRGILAMENLPLHLFSRLHAETARYAQTGHRVPIPDPLPMYDES</sequence>
<dbReference type="InterPro" id="IPR029036">
    <property type="entry name" value="P5CR_dimer"/>
</dbReference>
<dbReference type="PIRSF" id="PIRSF000193">
    <property type="entry name" value="Pyrrol-5-carb_rd"/>
    <property type="match status" value="1"/>
</dbReference>
<dbReference type="Pfam" id="PF14748">
    <property type="entry name" value="P5CR_dimer"/>
    <property type="match status" value="1"/>
</dbReference>
<evidence type="ECO:0000256" key="2">
    <source>
        <dbReference type="PIRSR" id="PIRSR000193-1"/>
    </source>
</evidence>
<dbReference type="eggNOG" id="COG0345">
    <property type="taxonomic scope" value="Bacteria"/>
</dbReference>
<evidence type="ECO:0000313" key="4">
    <source>
        <dbReference type="Proteomes" id="UP000829401"/>
    </source>
</evidence>
<dbReference type="SUPFAM" id="SSF48179">
    <property type="entry name" value="6-phosphogluconate dehydrogenase C-terminal domain-like"/>
    <property type="match status" value="1"/>
</dbReference>
<protein>
    <submittedName>
        <fullName evidence="3">NAD(P)-binding domain-containing protein</fullName>
    </submittedName>
</protein>
<dbReference type="RefSeq" id="WP_021296907.1">
    <property type="nucleotide sequence ID" value="NZ_AURB01000140.1"/>
</dbReference>